<keyword evidence="2" id="KW-0573">Peptidoglycan synthesis</keyword>
<dbReference type="InterPro" id="IPR036565">
    <property type="entry name" value="Mur-like_cat_sf"/>
</dbReference>
<dbReference type="PANTHER" id="PTHR23135">
    <property type="entry name" value="MUR LIGASE FAMILY MEMBER"/>
    <property type="match status" value="1"/>
</dbReference>
<dbReference type="NCBIfam" id="TIGR01085">
    <property type="entry name" value="murE"/>
    <property type="match status" value="1"/>
</dbReference>
<keyword evidence="2" id="KW-0131">Cell cycle</keyword>
<dbReference type="GO" id="GO:0008360">
    <property type="term" value="P:regulation of cell shape"/>
    <property type="evidence" value="ECO:0007669"/>
    <property type="project" value="UniProtKB-KW"/>
</dbReference>
<dbReference type="GO" id="GO:0009252">
    <property type="term" value="P:peptidoglycan biosynthetic process"/>
    <property type="evidence" value="ECO:0007669"/>
    <property type="project" value="UniProtKB-KW"/>
</dbReference>
<comment type="caution">
    <text evidence="5">The sequence shown here is derived from an EMBL/GenBank/DDBJ whole genome shotgun (WGS) entry which is preliminary data.</text>
</comment>
<dbReference type="EMBL" id="JAGQLK010000012">
    <property type="protein sequence ID" value="MCA9382915.1"/>
    <property type="molecule type" value="Genomic_DNA"/>
</dbReference>
<reference evidence="5" key="1">
    <citation type="submission" date="2020-04" db="EMBL/GenBank/DDBJ databases">
        <authorList>
            <person name="Zhang T."/>
        </authorList>
    </citation>
    <scope>NUCLEOTIDE SEQUENCE</scope>
    <source>
        <strain evidence="5">HKST-UBA14</strain>
    </source>
</reference>
<protein>
    <submittedName>
        <fullName evidence="5">UDP-N-acetylmuramyl-tripeptide synthetase</fullName>
    </submittedName>
</protein>
<keyword evidence="2" id="KW-0961">Cell wall biogenesis/degradation</keyword>
<keyword evidence="2" id="KW-0133">Cell shape</keyword>
<dbReference type="SUPFAM" id="SSF53244">
    <property type="entry name" value="MurD-like peptide ligases, peptide-binding domain"/>
    <property type="match status" value="1"/>
</dbReference>
<dbReference type="Gene3D" id="3.40.1190.10">
    <property type="entry name" value="Mur-like, catalytic domain"/>
    <property type="match status" value="1"/>
</dbReference>
<sequence length="453" mass="51164">MTQDNPIQKAKNLVHKIQARNAHKKYNYPTKELKIIAVTGSDGKTTTTSMIYHVLKSAGLKVAYLSTIEARIGDEVLDTGLHVTTPDPWDVPRYLRMMVDKGIEYVVLESTSNGLQQGRLETIEFDAATITNIREDHLDYHGTWENYAEAKYMVIQKLKKDAPAILNGDDEKSANWLKNKLSLENPSKNVKWYQKNEVTNLVESVRGIGFEYEGMKYHIPIIGSYNLENALAVINVCTNFISKEEISNALKSYSTPKGRMEIIQTEPYTIIIDFAHTPNALENALKSVLNILEPGSNLISVFGCAGMRDKSRRKMGEISAKFASITVLTAEDPRDEKLKKVNNEILKHAKEADGELVDRFADHKDFSEIDYAKIKHKLEKAVEKGVKPFFAFDEDNVASRQDAIEFALRLAKEKDIVFITGKAHEQSLAFGKKQIEYPWSDHDAVNLALKNIK</sequence>
<evidence type="ECO:0000256" key="1">
    <source>
        <dbReference type="ARBA" id="ARBA00005898"/>
    </source>
</evidence>
<evidence type="ECO:0000313" key="6">
    <source>
        <dbReference type="Proteomes" id="UP000783287"/>
    </source>
</evidence>
<dbReference type="Pfam" id="PF02875">
    <property type="entry name" value="Mur_ligase_C"/>
    <property type="match status" value="1"/>
</dbReference>
<feature type="domain" description="Mur ligase central" evidence="4">
    <location>
        <begin position="38"/>
        <end position="236"/>
    </location>
</feature>
<organism evidence="5 6">
    <name type="scientific">Candidatus Dojkabacteria bacterium</name>
    <dbReference type="NCBI Taxonomy" id="2099670"/>
    <lineage>
        <taxon>Bacteria</taxon>
        <taxon>Candidatus Dojkabacteria</taxon>
    </lineage>
</organism>
<dbReference type="PANTHER" id="PTHR23135:SF4">
    <property type="entry name" value="UDP-N-ACETYLMURAMOYL-L-ALANYL-D-GLUTAMATE--2,6-DIAMINOPIMELATE LIGASE MURE HOMOLOG, CHLOROPLASTIC"/>
    <property type="match status" value="1"/>
</dbReference>
<dbReference type="InterPro" id="IPR004101">
    <property type="entry name" value="Mur_ligase_C"/>
</dbReference>
<dbReference type="Pfam" id="PF08245">
    <property type="entry name" value="Mur_ligase_M"/>
    <property type="match status" value="1"/>
</dbReference>
<accession>A0A955L4J4</accession>
<dbReference type="SUPFAM" id="SSF53623">
    <property type="entry name" value="MurD-like peptide ligases, catalytic domain"/>
    <property type="match status" value="1"/>
</dbReference>
<dbReference type="Proteomes" id="UP000783287">
    <property type="component" value="Unassembled WGS sequence"/>
</dbReference>
<dbReference type="GO" id="GO:0005737">
    <property type="term" value="C:cytoplasm"/>
    <property type="evidence" value="ECO:0007669"/>
    <property type="project" value="UniProtKB-SubCell"/>
</dbReference>
<dbReference type="GO" id="GO:0005524">
    <property type="term" value="F:ATP binding"/>
    <property type="evidence" value="ECO:0007669"/>
    <property type="project" value="InterPro"/>
</dbReference>
<dbReference type="GO" id="GO:0071555">
    <property type="term" value="P:cell wall organization"/>
    <property type="evidence" value="ECO:0007669"/>
    <property type="project" value="UniProtKB-KW"/>
</dbReference>
<dbReference type="GO" id="GO:0016881">
    <property type="term" value="F:acid-amino acid ligase activity"/>
    <property type="evidence" value="ECO:0007669"/>
    <property type="project" value="InterPro"/>
</dbReference>
<dbReference type="AlphaFoldDB" id="A0A955L4J4"/>
<name>A0A955L4J4_9BACT</name>
<dbReference type="InterPro" id="IPR005761">
    <property type="entry name" value="UDP-N-AcMur-Glu-dNH2Pim_ligase"/>
</dbReference>
<dbReference type="GO" id="GO:0051301">
    <property type="term" value="P:cell division"/>
    <property type="evidence" value="ECO:0007669"/>
    <property type="project" value="UniProtKB-KW"/>
</dbReference>
<dbReference type="InterPro" id="IPR013221">
    <property type="entry name" value="Mur_ligase_cen"/>
</dbReference>
<evidence type="ECO:0000259" key="3">
    <source>
        <dbReference type="Pfam" id="PF02875"/>
    </source>
</evidence>
<gene>
    <name evidence="5" type="primary">murE</name>
    <name evidence="5" type="ORF">KC909_00980</name>
</gene>
<reference evidence="5" key="2">
    <citation type="journal article" date="2021" name="Microbiome">
        <title>Successional dynamics and alternative stable states in a saline activated sludge microbial community over 9 years.</title>
        <authorList>
            <person name="Wang Y."/>
            <person name="Ye J."/>
            <person name="Ju F."/>
            <person name="Liu L."/>
            <person name="Boyd J.A."/>
            <person name="Deng Y."/>
            <person name="Parks D.H."/>
            <person name="Jiang X."/>
            <person name="Yin X."/>
            <person name="Woodcroft B.J."/>
            <person name="Tyson G.W."/>
            <person name="Hugenholtz P."/>
            <person name="Polz M.F."/>
            <person name="Zhang T."/>
        </authorList>
    </citation>
    <scope>NUCLEOTIDE SEQUENCE</scope>
    <source>
        <strain evidence="5">HKST-UBA14</strain>
    </source>
</reference>
<evidence type="ECO:0000259" key="4">
    <source>
        <dbReference type="Pfam" id="PF08245"/>
    </source>
</evidence>
<evidence type="ECO:0000256" key="2">
    <source>
        <dbReference type="RuleBase" id="RU004135"/>
    </source>
</evidence>
<evidence type="ECO:0000313" key="5">
    <source>
        <dbReference type="EMBL" id="MCA9382915.1"/>
    </source>
</evidence>
<proteinExistence type="inferred from homology"/>
<comment type="subcellular location">
    <subcellularLocation>
        <location evidence="2">Cytoplasm</location>
    </subcellularLocation>
</comment>
<comment type="similarity">
    <text evidence="1">Belongs to the MurCDEF family. MurE subfamily.</text>
</comment>
<dbReference type="InterPro" id="IPR036615">
    <property type="entry name" value="Mur_ligase_C_dom_sf"/>
</dbReference>
<comment type="pathway">
    <text evidence="2">Cell wall biogenesis; peptidoglycan biosynthesis.</text>
</comment>
<dbReference type="Gene3D" id="3.90.190.20">
    <property type="entry name" value="Mur ligase, C-terminal domain"/>
    <property type="match status" value="1"/>
</dbReference>
<feature type="domain" description="Mur ligase C-terminal" evidence="3">
    <location>
        <begin position="258"/>
        <end position="422"/>
    </location>
</feature>
<keyword evidence="2" id="KW-0132">Cell division</keyword>